<dbReference type="RefSeq" id="XP_067754138.1">
    <property type="nucleotide sequence ID" value="XM_067897981.1"/>
</dbReference>
<comment type="caution">
    <text evidence="1">The sequence shown here is derived from an EMBL/GenBank/DDBJ whole genome shotgun (WGS) entry which is preliminary data.</text>
</comment>
<dbReference type="OrthoDB" id="267040at2759"/>
<organism evidence="1 2">
    <name type="scientific">Porcisia hertigi</name>
    <dbReference type="NCBI Taxonomy" id="2761500"/>
    <lineage>
        <taxon>Eukaryota</taxon>
        <taxon>Discoba</taxon>
        <taxon>Euglenozoa</taxon>
        <taxon>Kinetoplastea</taxon>
        <taxon>Metakinetoplastina</taxon>
        <taxon>Trypanosomatida</taxon>
        <taxon>Trypanosomatidae</taxon>
        <taxon>Leishmaniinae</taxon>
        <taxon>Porcisia</taxon>
    </lineage>
</organism>
<dbReference type="KEGG" id="phet:94288058"/>
<evidence type="ECO:0000313" key="2">
    <source>
        <dbReference type="Proteomes" id="UP000674318"/>
    </source>
</evidence>
<name>A0A836I5V3_9TRYP</name>
<dbReference type="AlphaFoldDB" id="A0A836I5V3"/>
<gene>
    <name evidence="1" type="ORF">JKF63_01938</name>
</gene>
<evidence type="ECO:0000313" key="1">
    <source>
        <dbReference type="EMBL" id="KAG5494103.1"/>
    </source>
</evidence>
<proteinExistence type="predicted"/>
<protein>
    <submittedName>
        <fullName evidence="1">Uncharacterized protein</fullName>
    </submittedName>
</protein>
<keyword evidence="2" id="KW-1185">Reference proteome</keyword>
<dbReference type="Proteomes" id="UP000674318">
    <property type="component" value="Unassembled WGS sequence"/>
</dbReference>
<sequence length="500" mass="52841">MDLPPTLHFGSHELKLLPICHSVEFEPGSRCCSDRLLTAFCFVGEPQTGTLNVGGESGDVHRVSNSCGATMTWYYSPLLHFEHKRIRVEEGVIEAALTKAVRARQSADTSSQWVEFGNVESMECGAFCPTWSSEAPSKKPTLASATSLPALYLRLGTSMTFREYALVVEAPHRVGGTVSAEVRVHGDADGVSACDSDASGCGAHKTPVLQPLASRRATLTPIDTQLDGSGLRTLLLSTQRRHAALHRLGSSAGRSAQHDAAKIPEDAKASLMPCNSDAGVSPIIAATPRASSVSKGNSELQEAVLSTPNPVPNVDVGLLLRASNEGGSPPCESPVESSRTSDVCTRRGVRCSKHPDRVAGGSSLSSEFLTSSLFFSCIPSQAPTDVLSTMRFAATDTDGHLASSAGADCSSDRSLDDAHLRSQEVISITPTTCTPFLQSPSCRTDPAAMKPPSVRRPSLRTLHHKSSGIRLSAQFLQASVPQKKQVDPGPVVAAVVPSLP</sequence>
<accession>A0A836I5V3</accession>
<dbReference type="GeneID" id="94288058"/>
<reference evidence="1 2" key="1">
    <citation type="submission" date="2021-02" db="EMBL/GenBank/DDBJ databases">
        <title>Porcisia hertigi Genome sequencing and assembly.</title>
        <authorList>
            <person name="Almutairi H."/>
            <person name="Gatherer D."/>
        </authorList>
    </citation>
    <scope>NUCLEOTIDE SEQUENCE [LARGE SCALE GENOMIC DNA]</scope>
    <source>
        <strain evidence="1 2">C119</strain>
    </source>
</reference>
<dbReference type="EMBL" id="JAFJZO010000034">
    <property type="protein sequence ID" value="KAG5494103.1"/>
    <property type="molecule type" value="Genomic_DNA"/>
</dbReference>